<dbReference type="Pfam" id="PF01839">
    <property type="entry name" value="FG-GAP"/>
    <property type="match status" value="2"/>
</dbReference>
<protein>
    <recommendedName>
        <fullName evidence="4">Phosphatidylinositol-glycan-specific phospholipase D</fullName>
        <ecNumber evidence="3">3.1.4.50</ecNumber>
    </recommendedName>
    <alternativeName>
        <fullName evidence="10">Glycosyl-phosphatidylinositol-specific phospholipase D</fullName>
    </alternativeName>
</protein>
<evidence type="ECO:0000256" key="9">
    <source>
        <dbReference type="ARBA" id="ARBA00023180"/>
    </source>
</evidence>
<dbReference type="EC" id="3.1.4.50" evidence="3"/>
<reference evidence="13" key="1">
    <citation type="submission" date="2022-07" db="EMBL/GenBank/DDBJ databases">
        <title>Phylogenomic reconstructions and comparative analyses of Kickxellomycotina fungi.</title>
        <authorList>
            <person name="Reynolds N.K."/>
            <person name="Stajich J.E."/>
            <person name="Barry K."/>
            <person name="Grigoriev I.V."/>
            <person name="Crous P."/>
            <person name="Smith M.E."/>
        </authorList>
    </citation>
    <scope>NUCLEOTIDE SEQUENCE</scope>
    <source>
        <strain evidence="13">NRRL 1566</strain>
    </source>
</reference>
<sequence>MSIALYYTYVHGCGPAVHNEVAERARQWFYKQPGTIDSERISVYRDILDRHPETLQAGTVFPDWGYGCMSMDDEAEAAHWTPFLEHGLRYLHAKYPFPFTSAKAEQLAAFLFGIAAHQVSDEQWHSLSGMREGIMRVLADSTFQGDFARAHDVLDVGGDFALAHRNDLKFMLDKWTVPVDDVLGIYKDMGYSVSRWRLNICITRQFYAMEAVKRFGKGLFPSYASRAPMLTESLDSYYIGGLNAMATSTNTCWNLLIDWFDNGNFTNKCLVRDRSQNRHQTSFNNHKRRRSLLKAMDLPKQQMQQIRQMVSVSEHDGQLHLAANPPDISNMTTKSGVGNRQHAFAPKKPINSDTIGECGNLQTLFPKIKQIYSTSAYSGLGTAVVSGDFSGSGSPKVAISAPYFIPTIYDNRHSNDASSAAGAVFILSDVNPIYSFSQQDILDAYPQVIRPPVDSSFSSRFPLFGSSLAVIDFNADGVDDLAVGSSGFGEYPESPMLGRIDIYLGQQNVGLSSKPNFTLTAKQLAHFTHSQRHRIGGHLFGEDINQDGFMDLIIGAPYSSDQRTKRHSGEVYGYMAHPYRQPGALGAPDFTLHSPSPNAFEWFGQTARVVKLVNTTLLLVGAPGHRETDATGQTHPLVGRIYAFNVGNSTIPLFGGLEFATTKDNTQLGSQMYVWDNSTSGSPLVLFGSPSEHNSILGQTSNVPDKPVPERGWQAGEVRVVDPTQWTYLSKAHDQKNTDGIAGLLNTLRGMQSPGHFGRALATTSQSLWIGEPFSDMEDGRVYRWMRGTKLPMCFAIPNMRQARFGHSISIVDAGDKEFVLVTAPHDSQFSRFSGSITFLSSDEA</sequence>
<evidence type="ECO:0000256" key="7">
    <source>
        <dbReference type="ARBA" id="ARBA00022737"/>
    </source>
</evidence>
<keyword evidence="8" id="KW-0378">Hydrolase</keyword>
<name>A0A9W8I5P9_9FUNG</name>
<keyword evidence="5" id="KW-0964">Secreted</keyword>
<dbReference type="SUPFAM" id="SSF69318">
    <property type="entry name" value="Integrin alpha N-terminal domain"/>
    <property type="match status" value="2"/>
</dbReference>
<dbReference type="Gene3D" id="2.130.10.130">
    <property type="entry name" value="Integrin alpha, N-terminal"/>
    <property type="match status" value="2"/>
</dbReference>
<evidence type="ECO:0000313" key="14">
    <source>
        <dbReference type="Proteomes" id="UP001139887"/>
    </source>
</evidence>
<dbReference type="InterPro" id="IPR001028">
    <property type="entry name" value="Gprt_PLipase_D"/>
</dbReference>
<dbReference type="InterPro" id="IPR013519">
    <property type="entry name" value="Int_alpha_beta-p"/>
</dbReference>
<dbReference type="Pfam" id="PF00882">
    <property type="entry name" value="Zn_dep_PLPC"/>
    <property type="match status" value="1"/>
</dbReference>
<gene>
    <name evidence="13" type="ORF">IWW36_003175</name>
</gene>
<comment type="catalytic activity">
    <reaction evidence="11">
        <text>a 6-(alpha-D-glucosaminyl)-1-(1,2-diacyl-sn-glycero-3-phospho)-1D-myo-inositol + H2O = 6-(alpha-D-glucosaminyl)-1D-myo-inositol + a 1,2-diacyl-sn-glycero-3-phosphate + H(+)</text>
        <dbReference type="Rhea" id="RHEA:10832"/>
        <dbReference type="ChEBI" id="CHEBI:15377"/>
        <dbReference type="ChEBI" id="CHEBI:15378"/>
        <dbReference type="ChEBI" id="CHEBI:57997"/>
        <dbReference type="ChEBI" id="CHEBI:58608"/>
        <dbReference type="ChEBI" id="CHEBI:58700"/>
        <dbReference type="EC" id="3.1.4.50"/>
    </reaction>
</comment>
<dbReference type="AlphaFoldDB" id="A0A9W8I5P9"/>
<dbReference type="InterPro" id="IPR013517">
    <property type="entry name" value="FG-GAP"/>
</dbReference>
<accession>A0A9W8I5P9</accession>
<evidence type="ECO:0000256" key="11">
    <source>
        <dbReference type="ARBA" id="ARBA00093237"/>
    </source>
</evidence>
<organism evidence="13 14">
    <name type="scientific">Coemansia brasiliensis</name>
    <dbReference type="NCBI Taxonomy" id="2650707"/>
    <lineage>
        <taxon>Eukaryota</taxon>
        <taxon>Fungi</taxon>
        <taxon>Fungi incertae sedis</taxon>
        <taxon>Zoopagomycota</taxon>
        <taxon>Kickxellomycotina</taxon>
        <taxon>Kickxellomycetes</taxon>
        <taxon>Kickxellales</taxon>
        <taxon>Kickxellaceae</taxon>
        <taxon>Coemansia</taxon>
    </lineage>
</organism>
<dbReference type="InterPro" id="IPR029002">
    <property type="entry name" value="PLPC/GPLD1"/>
</dbReference>
<dbReference type="SMART" id="SM00191">
    <property type="entry name" value="Int_alpha"/>
    <property type="match status" value="4"/>
</dbReference>
<dbReference type="PANTHER" id="PTHR23221">
    <property type="entry name" value="GLYCOSYLPHOSPHATIDYLINOSITOL PHOSPHOLIPASE D"/>
    <property type="match status" value="1"/>
</dbReference>
<evidence type="ECO:0000256" key="10">
    <source>
        <dbReference type="ARBA" id="ARBA00029753"/>
    </source>
</evidence>
<proteinExistence type="inferred from homology"/>
<dbReference type="InterPro" id="IPR028994">
    <property type="entry name" value="Integrin_alpha_N"/>
</dbReference>
<evidence type="ECO:0000313" key="13">
    <source>
        <dbReference type="EMBL" id="KAJ2848640.1"/>
    </source>
</evidence>
<keyword evidence="9" id="KW-0325">Glycoprotein</keyword>
<dbReference type="EMBL" id="JANBUW010000146">
    <property type="protein sequence ID" value="KAJ2848640.1"/>
    <property type="molecule type" value="Genomic_DNA"/>
</dbReference>
<comment type="similarity">
    <text evidence="2">Belongs to the GPLD1 family.</text>
</comment>
<dbReference type="GO" id="GO:0004621">
    <property type="term" value="F:glycosylphosphatidylinositol phospholipase D activity"/>
    <property type="evidence" value="ECO:0007669"/>
    <property type="project" value="UniProtKB-EC"/>
</dbReference>
<keyword evidence="14" id="KW-1185">Reference proteome</keyword>
<evidence type="ECO:0000256" key="2">
    <source>
        <dbReference type="ARBA" id="ARBA00008652"/>
    </source>
</evidence>
<dbReference type="GO" id="GO:0005615">
    <property type="term" value="C:extracellular space"/>
    <property type="evidence" value="ECO:0007669"/>
    <property type="project" value="TreeGrafter"/>
</dbReference>
<feature type="domain" description="Phospholipase C/D" evidence="12">
    <location>
        <begin position="44"/>
        <end position="207"/>
    </location>
</feature>
<keyword evidence="7" id="KW-0677">Repeat</keyword>
<comment type="subcellular location">
    <subcellularLocation>
        <location evidence="1">Secreted</location>
    </subcellularLocation>
</comment>
<dbReference type="Proteomes" id="UP001139887">
    <property type="component" value="Unassembled WGS sequence"/>
</dbReference>
<dbReference type="OrthoDB" id="5317514at2759"/>
<keyword evidence="6" id="KW-0732">Signal</keyword>
<evidence type="ECO:0000256" key="6">
    <source>
        <dbReference type="ARBA" id="ARBA00022729"/>
    </source>
</evidence>
<evidence type="ECO:0000256" key="4">
    <source>
        <dbReference type="ARBA" id="ARBA00015988"/>
    </source>
</evidence>
<dbReference type="PANTHER" id="PTHR23221:SF7">
    <property type="entry name" value="PHOSPHATIDYLINOSITOL-GLYCAN-SPECIFIC PHOSPHOLIPASE D"/>
    <property type="match status" value="1"/>
</dbReference>
<evidence type="ECO:0000256" key="5">
    <source>
        <dbReference type="ARBA" id="ARBA00022525"/>
    </source>
</evidence>
<comment type="caution">
    <text evidence="13">The sequence shown here is derived from an EMBL/GenBank/DDBJ whole genome shotgun (WGS) entry which is preliminary data.</text>
</comment>
<dbReference type="PRINTS" id="PR00718">
    <property type="entry name" value="PHPHLIPASED"/>
</dbReference>
<evidence type="ECO:0000256" key="3">
    <source>
        <dbReference type="ARBA" id="ARBA00012284"/>
    </source>
</evidence>
<evidence type="ECO:0000256" key="1">
    <source>
        <dbReference type="ARBA" id="ARBA00004613"/>
    </source>
</evidence>
<evidence type="ECO:0000259" key="12">
    <source>
        <dbReference type="Pfam" id="PF00882"/>
    </source>
</evidence>
<evidence type="ECO:0000256" key="8">
    <source>
        <dbReference type="ARBA" id="ARBA00022801"/>
    </source>
</evidence>
<dbReference type="GO" id="GO:0031012">
    <property type="term" value="C:extracellular matrix"/>
    <property type="evidence" value="ECO:0007669"/>
    <property type="project" value="TreeGrafter"/>
</dbReference>